<dbReference type="InterPro" id="IPR053830">
    <property type="entry name" value="DUF6922"/>
</dbReference>
<evidence type="ECO:0000259" key="1">
    <source>
        <dbReference type="Pfam" id="PF21956"/>
    </source>
</evidence>
<name>A0A840CFL4_9BACT</name>
<sequence>MEHDGNSSINAYFCNLNKNEMWSDWKEQIKREPKLRPSLLWEYDLSAFDWQYMRALVVERVIERGWDEDYYALFALYGGMDGVRRIVRDEVLILSDKDIAFVCAVFNLKKEELKCYTCKQSRQALMDS</sequence>
<evidence type="ECO:0000313" key="2">
    <source>
        <dbReference type="EMBL" id="MBB4034787.1"/>
    </source>
</evidence>
<dbReference type="Proteomes" id="UP000555103">
    <property type="component" value="Unassembled WGS sequence"/>
</dbReference>
<dbReference type="AlphaFoldDB" id="A0A840CFL4"/>
<reference evidence="2 3" key="1">
    <citation type="submission" date="2020-08" db="EMBL/GenBank/DDBJ databases">
        <title>Genomic Encyclopedia of Type Strains, Phase IV (KMG-IV): sequencing the most valuable type-strain genomes for metagenomic binning, comparative biology and taxonomic classification.</title>
        <authorList>
            <person name="Goeker M."/>
        </authorList>
    </citation>
    <scope>NUCLEOTIDE SEQUENCE [LARGE SCALE GENOMIC DNA]</scope>
    <source>
        <strain evidence="2 3">DSM 104969</strain>
    </source>
</reference>
<organism evidence="2 3">
    <name type="scientific">Dysgonomonas hofstadii</name>
    <dbReference type="NCBI Taxonomy" id="637886"/>
    <lineage>
        <taxon>Bacteria</taxon>
        <taxon>Pseudomonadati</taxon>
        <taxon>Bacteroidota</taxon>
        <taxon>Bacteroidia</taxon>
        <taxon>Bacteroidales</taxon>
        <taxon>Dysgonomonadaceae</taxon>
        <taxon>Dysgonomonas</taxon>
    </lineage>
</organism>
<gene>
    <name evidence="2" type="ORF">GGR21_000674</name>
</gene>
<dbReference type="EMBL" id="JACIEP010000002">
    <property type="protein sequence ID" value="MBB4034787.1"/>
    <property type="molecule type" value="Genomic_DNA"/>
</dbReference>
<evidence type="ECO:0000313" key="3">
    <source>
        <dbReference type="Proteomes" id="UP000555103"/>
    </source>
</evidence>
<keyword evidence="3" id="KW-1185">Reference proteome</keyword>
<dbReference type="Pfam" id="PF21956">
    <property type="entry name" value="DUF6922"/>
    <property type="match status" value="1"/>
</dbReference>
<protein>
    <recommendedName>
        <fullName evidence="1">DUF6922 domain-containing protein</fullName>
    </recommendedName>
</protein>
<feature type="domain" description="DUF6922" evidence="1">
    <location>
        <begin position="35"/>
        <end position="86"/>
    </location>
</feature>
<comment type="caution">
    <text evidence="2">The sequence shown here is derived from an EMBL/GenBank/DDBJ whole genome shotgun (WGS) entry which is preliminary data.</text>
</comment>
<accession>A0A840CFL4</accession>
<proteinExistence type="predicted"/>